<evidence type="ECO:0000259" key="2">
    <source>
        <dbReference type="Pfam" id="PF06580"/>
    </source>
</evidence>
<gene>
    <name evidence="3" type="ORF">EHT25_08495</name>
</gene>
<keyword evidence="1" id="KW-0472">Membrane</keyword>
<feature type="transmembrane region" description="Helical" evidence="1">
    <location>
        <begin position="80"/>
        <end position="101"/>
    </location>
</feature>
<keyword evidence="1" id="KW-0812">Transmembrane</keyword>
<dbReference type="Pfam" id="PF06580">
    <property type="entry name" value="His_kinase"/>
    <property type="match status" value="1"/>
</dbReference>
<dbReference type="InterPro" id="IPR050640">
    <property type="entry name" value="Bact_2-comp_sensor_kinase"/>
</dbReference>
<proteinExistence type="predicted"/>
<dbReference type="OrthoDB" id="9809908at2"/>
<dbReference type="RefSeq" id="WP_124873244.1">
    <property type="nucleotide sequence ID" value="NZ_RQJO01000007.1"/>
</dbReference>
<evidence type="ECO:0000313" key="4">
    <source>
        <dbReference type="Proteomes" id="UP000271925"/>
    </source>
</evidence>
<keyword evidence="1" id="KW-1133">Transmembrane helix</keyword>
<evidence type="ECO:0000256" key="1">
    <source>
        <dbReference type="SAM" id="Phobius"/>
    </source>
</evidence>
<feature type="transmembrane region" description="Helical" evidence="1">
    <location>
        <begin position="12"/>
        <end position="29"/>
    </location>
</feature>
<dbReference type="PANTHER" id="PTHR34220">
    <property type="entry name" value="SENSOR HISTIDINE KINASE YPDA"/>
    <property type="match status" value="1"/>
</dbReference>
<sequence length="357" mass="40969">MKQWFILDRSDWLLLLGQYPVIPFVNYFILGEPYLADVTLFLFVTTSTSVTYLLFVWVMDSWRKYILYRFPALQQSTQRIGASLSVYIILTWLLCGINFGFYELADSPGYQFSMAKFGGVGLLGTVFNVLSASIFEALYFHSQWRQTLVREYELKQLNIQQQLDVLKQQVNPHFLFNSLNSLITLIGEDPDQAEVFAEELSSVYRYVLRTNRNEGISSSGPDLTQHLTDLDSELRFIQSYYHLLKMRHGYGLDLVVSVDEQFGPYRLPPLTLQLLVENAVKHNITLPDQPLRIQIRTTERGMLQILNNIQRKYVRVSSNGVGLSNILAKYAMLGQPAPIIEEVNSAFIVTLPLIKAT</sequence>
<accession>A0A3P1C3F8</accession>
<reference evidence="3 4" key="1">
    <citation type="submission" date="2018-11" db="EMBL/GenBank/DDBJ databases">
        <authorList>
            <person name="Zhou Z."/>
            <person name="Wang G."/>
        </authorList>
    </citation>
    <scope>NUCLEOTIDE SEQUENCE [LARGE SCALE GENOMIC DNA]</scope>
    <source>
        <strain evidence="3 4">KCTC52004</strain>
    </source>
</reference>
<dbReference type="InterPro" id="IPR036890">
    <property type="entry name" value="HATPase_C_sf"/>
</dbReference>
<protein>
    <submittedName>
        <fullName evidence="3">Sensor protein lytS</fullName>
    </submittedName>
</protein>
<comment type="caution">
    <text evidence="3">The sequence shown here is derived from an EMBL/GenBank/DDBJ whole genome shotgun (WGS) entry which is preliminary data.</text>
</comment>
<dbReference type="GO" id="GO:0000155">
    <property type="term" value="F:phosphorelay sensor kinase activity"/>
    <property type="evidence" value="ECO:0007669"/>
    <property type="project" value="InterPro"/>
</dbReference>
<feature type="transmembrane region" description="Helical" evidence="1">
    <location>
        <begin position="121"/>
        <end position="140"/>
    </location>
</feature>
<evidence type="ECO:0000313" key="3">
    <source>
        <dbReference type="EMBL" id="RRB07799.1"/>
    </source>
</evidence>
<dbReference type="AlphaFoldDB" id="A0A3P1C3F8"/>
<dbReference type="EMBL" id="RQJO01000007">
    <property type="protein sequence ID" value="RRB07799.1"/>
    <property type="molecule type" value="Genomic_DNA"/>
</dbReference>
<keyword evidence="4" id="KW-1185">Reference proteome</keyword>
<feature type="domain" description="Signal transduction histidine kinase internal region" evidence="2">
    <location>
        <begin position="162"/>
        <end position="249"/>
    </location>
</feature>
<dbReference type="PANTHER" id="PTHR34220:SF7">
    <property type="entry name" value="SENSOR HISTIDINE KINASE YPDA"/>
    <property type="match status" value="1"/>
</dbReference>
<organism evidence="3 4">
    <name type="scientific">Larkinella rosea</name>
    <dbReference type="NCBI Taxonomy" id="2025312"/>
    <lineage>
        <taxon>Bacteria</taxon>
        <taxon>Pseudomonadati</taxon>
        <taxon>Bacteroidota</taxon>
        <taxon>Cytophagia</taxon>
        <taxon>Cytophagales</taxon>
        <taxon>Spirosomataceae</taxon>
        <taxon>Larkinella</taxon>
    </lineage>
</organism>
<dbReference type="SUPFAM" id="SSF55874">
    <property type="entry name" value="ATPase domain of HSP90 chaperone/DNA topoisomerase II/histidine kinase"/>
    <property type="match status" value="1"/>
</dbReference>
<feature type="transmembrane region" description="Helical" evidence="1">
    <location>
        <begin position="35"/>
        <end position="59"/>
    </location>
</feature>
<name>A0A3P1C3F8_9BACT</name>
<dbReference type="InterPro" id="IPR010559">
    <property type="entry name" value="Sig_transdc_His_kin_internal"/>
</dbReference>
<dbReference type="Proteomes" id="UP000271925">
    <property type="component" value="Unassembled WGS sequence"/>
</dbReference>
<dbReference type="GO" id="GO:0016020">
    <property type="term" value="C:membrane"/>
    <property type="evidence" value="ECO:0007669"/>
    <property type="project" value="InterPro"/>
</dbReference>